<name>A0A6A4SC21_SCOMX</name>
<evidence type="ECO:0000256" key="1">
    <source>
        <dbReference type="SAM" id="MobiDB-lite"/>
    </source>
</evidence>
<evidence type="ECO:0000313" key="3">
    <source>
        <dbReference type="Proteomes" id="UP000438429"/>
    </source>
</evidence>
<proteinExistence type="predicted"/>
<dbReference type="AlphaFoldDB" id="A0A6A4SC21"/>
<dbReference type="Proteomes" id="UP000438429">
    <property type="component" value="Unassembled WGS sequence"/>
</dbReference>
<feature type="compositionally biased region" description="Basic residues" evidence="1">
    <location>
        <begin position="51"/>
        <end position="62"/>
    </location>
</feature>
<feature type="region of interest" description="Disordered" evidence="1">
    <location>
        <begin position="1"/>
        <end position="73"/>
    </location>
</feature>
<dbReference type="EMBL" id="VEVO01000017">
    <property type="protein sequence ID" value="KAF0028384.1"/>
    <property type="molecule type" value="Genomic_DNA"/>
</dbReference>
<reference evidence="2 3" key="1">
    <citation type="submission" date="2019-06" db="EMBL/GenBank/DDBJ databases">
        <title>Draft genomes of female and male turbot (Scophthalmus maximus).</title>
        <authorList>
            <person name="Xu H."/>
            <person name="Xu X.-W."/>
            <person name="Shao C."/>
            <person name="Chen S."/>
        </authorList>
    </citation>
    <scope>NUCLEOTIDE SEQUENCE [LARGE SCALE GENOMIC DNA]</scope>
    <source>
        <strain evidence="2">Ysfricsl-2016a</strain>
        <tissue evidence="2">Blood</tissue>
    </source>
</reference>
<gene>
    <name evidence="2" type="ORF">F2P81_019471</name>
</gene>
<feature type="compositionally biased region" description="Polar residues" evidence="1">
    <location>
        <begin position="63"/>
        <end position="73"/>
    </location>
</feature>
<organism evidence="2 3">
    <name type="scientific">Scophthalmus maximus</name>
    <name type="common">Turbot</name>
    <name type="synonym">Psetta maxima</name>
    <dbReference type="NCBI Taxonomy" id="52904"/>
    <lineage>
        <taxon>Eukaryota</taxon>
        <taxon>Metazoa</taxon>
        <taxon>Chordata</taxon>
        <taxon>Craniata</taxon>
        <taxon>Vertebrata</taxon>
        <taxon>Euteleostomi</taxon>
        <taxon>Actinopterygii</taxon>
        <taxon>Neopterygii</taxon>
        <taxon>Teleostei</taxon>
        <taxon>Neoteleostei</taxon>
        <taxon>Acanthomorphata</taxon>
        <taxon>Carangaria</taxon>
        <taxon>Pleuronectiformes</taxon>
        <taxon>Pleuronectoidei</taxon>
        <taxon>Scophthalmidae</taxon>
        <taxon>Scophthalmus</taxon>
    </lineage>
</organism>
<sequence>MKMTRVRCGDSDCGGRAQSEPDDDDDAGVAGTDSRPVELILGALQSSTRPPRPRRRHPHPHQHGSTVMWTLAQ</sequence>
<protein>
    <submittedName>
        <fullName evidence="2">Uncharacterized protein</fullName>
    </submittedName>
</protein>
<accession>A0A6A4SC21</accession>
<evidence type="ECO:0000313" key="2">
    <source>
        <dbReference type="EMBL" id="KAF0028384.1"/>
    </source>
</evidence>
<comment type="caution">
    <text evidence="2">The sequence shown here is derived from an EMBL/GenBank/DDBJ whole genome shotgun (WGS) entry which is preliminary data.</text>
</comment>